<dbReference type="EMBL" id="JAAABI010000011">
    <property type="protein sequence ID" value="NAY93433.1"/>
    <property type="molecule type" value="Genomic_DNA"/>
</dbReference>
<dbReference type="AlphaFoldDB" id="A0A964TEF9"/>
<keyword evidence="1" id="KW-0472">Membrane</keyword>
<keyword evidence="3" id="KW-1185">Reference proteome</keyword>
<feature type="transmembrane region" description="Helical" evidence="1">
    <location>
        <begin position="71"/>
        <end position="88"/>
    </location>
</feature>
<gene>
    <name evidence="2" type="ORF">GTQ34_16095</name>
</gene>
<sequence>MAKCPNCKINLPLLKTGFLSRRKNSFKCDNCQKILEADKFLLGVLGATGGGIGAGLIIWHKTIFQNFSSPLIASIVLAIVLILVAAYIQSKLVKLKVAGD</sequence>
<evidence type="ECO:0000313" key="3">
    <source>
        <dbReference type="Proteomes" id="UP000667650"/>
    </source>
</evidence>
<name>A0A964TEF9_9FLAO</name>
<keyword evidence="1" id="KW-1133">Transmembrane helix</keyword>
<protein>
    <submittedName>
        <fullName evidence="2">Uncharacterized protein</fullName>
    </submittedName>
</protein>
<reference evidence="2" key="1">
    <citation type="submission" date="2020-01" db="EMBL/GenBank/DDBJ databases">
        <title>Muricauda ochracea sp. nov., isolated from a tidal flat of Garorim bay in Korea.</title>
        <authorList>
            <person name="Kim D."/>
            <person name="Yoo Y."/>
            <person name="Kim J.-J."/>
        </authorList>
    </citation>
    <scope>NUCLEOTIDE SEQUENCE</scope>
    <source>
        <strain evidence="2">JGD-17</strain>
    </source>
</reference>
<evidence type="ECO:0000256" key="1">
    <source>
        <dbReference type="SAM" id="Phobius"/>
    </source>
</evidence>
<feature type="transmembrane region" description="Helical" evidence="1">
    <location>
        <begin position="40"/>
        <end position="59"/>
    </location>
</feature>
<dbReference type="Proteomes" id="UP000667650">
    <property type="component" value="Unassembled WGS sequence"/>
</dbReference>
<keyword evidence="1" id="KW-0812">Transmembrane</keyword>
<comment type="caution">
    <text evidence="2">The sequence shown here is derived from an EMBL/GenBank/DDBJ whole genome shotgun (WGS) entry which is preliminary data.</text>
</comment>
<evidence type="ECO:0000313" key="2">
    <source>
        <dbReference type="EMBL" id="NAY93433.1"/>
    </source>
</evidence>
<dbReference type="RefSeq" id="WP_166524843.1">
    <property type="nucleotide sequence ID" value="NZ_JAAABI010000011.1"/>
</dbReference>
<accession>A0A964TEF9</accession>
<proteinExistence type="predicted"/>
<organism evidence="2 3">
    <name type="scientific">Flagellimonas ochracea</name>
    <dbReference type="NCBI Taxonomy" id="2696472"/>
    <lineage>
        <taxon>Bacteria</taxon>
        <taxon>Pseudomonadati</taxon>
        <taxon>Bacteroidota</taxon>
        <taxon>Flavobacteriia</taxon>
        <taxon>Flavobacteriales</taxon>
        <taxon>Flavobacteriaceae</taxon>
        <taxon>Flagellimonas</taxon>
    </lineage>
</organism>